<dbReference type="InterPro" id="IPR006015">
    <property type="entry name" value="Universal_stress_UspA"/>
</dbReference>
<dbReference type="InParanoid" id="D8LW30"/>
<dbReference type="AlphaFoldDB" id="D8LW30"/>
<gene>
    <name evidence="2" type="ORF">GSBLH_T00006961001</name>
</gene>
<dbReference type="PANTHER" id="PTHR46100:SF2">
    <property type="entry name" value="OS05G0453700 PROTEIN"/>
    <property type="match status" value="1"/>
</dbReference>
<dbReference type="Gene3D" id="3.40.50.620">
    <property type="entry name" value="HUPs"/>
    <property type="match status" value="1"/>
</dbReference>
<dbReference type="Pfam" id="PF00582">
    <property type="entry name" value="Usp"/>
    <property type="match status" value="1"/>
</dbReference>
<proteinExistence type="predicted"/>
<dbReference type="InterPro" id="IPR014729">
    <property type="entry name" value="Rossmann-like_a/b/a_fold"/>
</dbReference>
<dbReference type="SUPFAM" id="SSF52402">
    <property type="entry name" value="Adenine nucleotide alpha hydrolases-like"/>
    <property type="match status" value="1"/>
</dbReference>
<dbReference type="EMBL" id="FN668638">
    <property type="protein sequence ID" value="CBK20019.2"/>
    <property type="molecule type" value="Genomic_DNA"/>
</dbReference>
<dbReference type="PANTHER" id="PTHR46100">
    <property type="entry name" value="IMP2'P"/>
    <property type="match status" value="1"/>
</dbReference>
<reference evidence="2" key="1">
    <citation type="submission" date="2010-02" db="EMBL/GenBank/DDBJ databases">
        <title>Sequencing and annotation of the Blastocystis hominis genome.</title>
        <authorList>
            <person name="Wincker P."/>
        </authorList>
    </citation>
    <scope>NUCLEOTIDE SEQUENCE</scope>
    <source>
        <strain evidence="2">Singapore isolate B</strain>
    </source>
</reference>
<dbReference type="Proteomes" id="UP000008312">
    <property type="component" value="Unassembled WGS sequence"/>
</dbReference>
<feature type="domain" description="UspA" evidence="1">
    <location>
        <begin position="21"/>
        <end position="142"/>
    </location>
</feature>
<evidence type="ECO:0000313" key="3">
    <source>
        <dbReference type="Proteomes" id="UP000008312"/>
    </source>
</evidence>
<accession>D8LW30</accession>
<dbReference type="PRINTS" id="PR01438">
    <property type="entry name" value="UNVRSLSTRESS"/>
</dbReference>
<dbReference type="InterPro" id="IPR006016">
    <property type="entry name" value="UspA"/>
</dbReference>
<evidence type="ECO:0000259" key="1">
    <source>
        <dbReference type="Pfam" id="PF00582"/>
    </source>
</evidence>
<dbReference type="OrthoDB" id="843225at2759"/>
<name>D8LW30_BLAHO</name>
<organism evidence="2">
    <name type="scientific">Blastocystis hominis</name>
    <dbReference type="NCBI Taxonomy" id="12968"/>
    <lineage>
        <taxon>Eukaryota</taxon>
        <taxon>Sar</taxon>
        <taxon>Stramenopiles</taxon>
        <taxon>Bigyra</taxon>
        <taxon>Opalozoa</taxon>
        <taxon>Opalinata</taxon>
        <taxon>Blastocystidae</taxon>
        <taxon>Blastocystis</taxon>
    </lineage>
</organism>
<dbReference type="GeneID" id="24923085"/>
<dbReference type="CDD" id="cd00293">
    <property type="entry name" value="USP-like"/>
    <property type="match status" value="1"/>
</dbReference>
<sequence>MSAADTFEGEVEAKPTGLRWLVPMDFSVQAKAALDWVLSVMKPEDYLIVLNVLNLKAPTYTHDIVRNEVMKRESSEKLEEIAKRISDMGFRFYETSCNVVCNCAIEKKIDTIVMGRRGISNVDRLLNGSCSSYVLSNAPCAVCLMGKGVGDRIKEEELKKKNQEIAELSASLSEGEPEGAKMPFFLPRKHSVKNYYEDSDFCV</sequence>
<keyword evidence="3" id="KW-1185">Reference proteome</keyword>
<dbReference type="RefSeq" id="XP_012894067.1">
    <property type="nucleotide sequence ID" value="XM_013038613.1"/>
</dbReference>
<protein>
    <recommendedName>
        <fullName evidence="1">UspA domain-containing protein</fullName>
    </recommendedName>
</protein>
<dbReference type="OMA" id="VEHAPCA"/>
<evidence type="ECO:0000313" key="2">
    <source>
        <dbReference type="EMBL" id="CBK20019.2"/>
    </source>
</evidence>